<evidence type="ECO:0000259" key="7">
    <source>
        <dbReference type="PROSITE" id="PS50059"/>
    </source>
</evidence>
<dbReference type="RefSeq" id="WP_386739147.1">
    <property type="nucleotide sequence ID" value="NZ_JBHSMG010000001.1"/>
</dbReference>
<protein>
    <recommendedName>
        <fullName evidence="2 5">peptidylprolyl isomerase</fullName>
        <ecNumber evidence="2 5">5.2.1.8</ecNumber>
    </recommendedName>
</protein>
<sequence length="327" mass="32838">MRRTPALLSALAVAAVVVTSLVGCSSSASAACTPVFSAGDSSKVVKATSSTASFPTPLVVKSSQVSQLKAGKGSPVQSGDQVDYTYSLYDGATGKQIATSSSSNTATARSGALDTAKATAVQKSLRCATTGERYALVTTVKEGFGAGAGGSSYPDDATLVVVVDVVDHFLGKANGINVLPQDGMPAVITAVDGQPGIVIQEIGKPKDLRISTIKAGAGATVEKGATVHVKYSGWSWPTTSSDKPVIWPGSSSGGDGQASWTNDQAVDLTVDSKSLPVGLYKALVGAKVGSQVLVVMPPKAGFGAGSSSLGVDANATLIMVVDVLGIK</sequence>
<dbReference type="Pfam" id="PF00254">
    <property type="entry name" value="FKBP_C"/>
    <property type="match status" value="1"/>
</dbReference>
<dbReference type="InterPro" id="IPR046357">
    <property type="entry name" value="PPIase_dom_sf"/>
</dbReference>
<dbReference type="GO" id="GO:0003755">
    <property type="term" value="F:peptidyl-prolyl cis-trans isomerase activity"/>
    <property type="evidence" value="ECO:0007669"/>
    <property type="project" value="UniProtKB-EC"/>
</dbReference>
<dbReference type="EMBL" id="JBHSMG010000001">
    <property type="protein sequence ID" value="MFC5501563.1"/>
    <property type="molecule type" value="Genomic_DNA"/>
</dbReference>
<dbReference type="PROSITE" id="PS50059">
    <property type="entry name" value="FKBP_PPIASE"/>
    <property type="match status" value="1"/>
</dbReference>
<comment type="caution">
    <text evidence="8">The sequence shown here is derived from an EMBL/GenBank/DDBJ whole genome shotgun (WGS) entry which is preliminary data.</text>
</comment>
<feature type="domain" description="PPIase FKBP-type" evidence="7">
    <location>
        <begin position="224"/>
        <end position="327"/>
    </location>
</feature>
<name>A0ABW0NQL3_9MICO</name>
<dbReference type="Gene3D" id="3.10.50.40">
    <property type="match status" value="2"/>
</dbReference>
<proteinExistence type="predicted"/>
<evidence type="ECO:0000256" key="5">
    <source>
        <dbReference type="PROSITE-ProRule" id="PRU00277"/>
    </source>
</evidence>
<evidence type="ECO:0000256" key="2">
    <source>
        <dbReference type="ARBA" id="ARBA00013194"/>
    </source>
</evidence>
<keyword evidence="3 5" id="KW-0697">Rotamase</keyword>
<feature type="chain" id="PRO_5046006854" description="peptidylprolyl isomerase" evidence="6">
    <location>
        <begin position="31"/>
        <end position="327"/>
    </location>
</feature>
<comment type="catalytic activity">
    <reaction evidence="1 5">
        <text>[protein]-peptidylproline (omega=180) = [protein]-peptidylproline (omega=0)</text>
        <dbReference type="Rhea" id="RHEA:16237"/>
        <dbReference type="Rhea" id="RHEA-COMP:10747"/>
        <dbReference type="Rhea" id="RHEA-COMP:10748"/>
        <dbReference type="ChEBI" id="CHEBI:83833"/>
        <dbReference type="ChEBI" id="CHEBI:83834"/>
        <dbReference type="EC" id="5.2.1.8"/>
    </reaction>
</comment>
<keyword evidence="6" id="KW-0732">Signal</keyword>
<evidence type="ECO:0000256" key="4">
    <source>
        <dbReference type="ARBA" id="ARBA00023235"/>
    </source>
</evidence>
<feature type="signal peptide" evidence="6">
    <location>
        <begin position="1"/>
        <end position="30"/>
    </location>
</feature>
<evidence type="ECO:0000256" key="3">
    <source>
        <dbReference type="ARBA" id="ARBA00023110"/>
    </source>
</evidence>
<evidence type="ECO:0000256" key="1">
    <source>
        <dbReference type="ARBA" id="ARBA00000971"/>
    </source>
</evidence>
<keyword evidence="4 5" id="KW-0413">Isomerase</keyword>
<gene>
    <name evidence="8" type="ORF">ACFPJ4_04820</name>
</gene>
<dbReference type="EC" id="5.2.1.8" evidence="2 5"/>
<dbReference type="SUPFAM" id="SSF54534">
    <property type="entry name" value="FKBP-like"/>
    <property type="match status" value="2"/>
</dbReference>
<evidence type="ECO:0000313" key="8">
    <source>
        <dbReference type="EMBL" id="MFC5501563.1"/>
    </source>
</evidence>
<evidence type="ECO:0000256" key="6">
    <source>
        <dbReference type="SAM" id="SignalP"/>
    </source>
</evidence>
<dbReference type="InterPro" id="IPR001179">
    <property type="entry name" value="PPIase_FKBP_dom"/>
</dbReference>
<evidence type="ECO:0000313" key="9">
    <source>
        <dbReference type="Proteomes" id="UP001596039"/>
    </source>
</evidence>
<keyword evidence="9" id="KW-1185">Reference proteome</keyword>
<organism evidence="8 9">
    <name type="scientific">Lysinimonas soli</name>
    <dbReference type="NCBI Taxonomy" id="1074233"/>
    <lineage>
        <taxon>Bacteria</taxon>
        <taxon>Bacillati</taxon>
        <taxon>Actinomycetota</taxon>
        <taxon>Actinomycetes</taxon>
        <taxon>Micrococcales</taxon>
        <taxon>Microbacteriaceae</taxon>
        <taxon>Lysinimonas</taxon>
    </lineage>
</organism>
<dbReference type="PROSITE" id="PS51257">
    <property type="entry name" value="PROKAR_LIPOPROTEIN"/>
    <property type="match status" value="1"/>
</dbReference>
<accession>A0ABW0NQL3</accession>
<dbReference type="Proteomes" id="UP001596039">
    <property type="component" value="Unassembled WGS sequence"/>
</dbReference>
<reference evidence="9" key="1">
    <citation type="journal article" date="2019" name="Int. J. Syst. Evol. Microbiol.">
        <title>The Global Catalogue of Microorganisms (GCM) 10K type strain sequencing project: providing services to taxonomists for standard genome sequencing and annotation.</title>
        <authorList>
            <consortium name="The Broad Institute Genomics Platform"/>
            <consortium name="The Broad Institute Genome Sequencing Center for Infectious Disease"/>
            <person name="Wu L."/>
            <person name="Ma J."/>
        </authorList>
    </citation>
    <scope>NUCLEOTIDE SEQUENCE [LARGE SCALE GENOMIC DNA]</scope>
    <source>
        <strain evidence="9">CGMCC 4.6997</strain>
    </source>
</reference>